<name>A0ABW9I6H0_9ACTN</name>
<comment type="caution">
    <text evidence="2">The sequence shown here is derived from an EMBL/GenBank/DDBJ whole genome shotgun (WGS) entry which is preliminary data.</text>
</comment>
<protein>
    <submittedName>
        <fullName evidence="2">Uncharacterized protein</fullName>
    </submittedName>
</protein>
<dbReference type="Proteomes" id="UP001631957">
    <property type="component" value="Unassembled WGS sequence"/>
</dbReference>
<dbReference type="RefSeq" id="WP_059073248.1">
    <property type="nucleotide sequence ID" value="NZ_JBJVNI010000045.1"/>
</dbReference>
<evidence type="ECO:0000256" key="1">
    <source>
        <dbReference type="SAM" id="Phobius"/>
    </source>
</evidence>
<evidence type="ECO:0000313" key="3">
    <source>
        <dbReference type="Proteomes" id="UP001631957"/>
    </source>
</evidence>
<dbReference type="EMBL" id="JBJVNI010000045">
    <property type="protein sequence ID" value="MFM9615952.1"/>
    <property type="molecule type" value="Genomic_DNA"/>
</dbReference>
<keyword evidence="3" id="KW-1185">Reference proteome</keyword>
<evidence type="ECO:0000313" key="2">
    <source>
        <dbReference type="EMBL" id="MFM9615952.1"/>
    </source>
</evidence>
<accession>A0ABW9I6H0</accession>
<keyword evidence="1" id="KW-1133">Transmembrane helix</keyword>
<sequence>MPLLLLRRDQRAGPPRDIIKCTVEPALPPEDWDPSWGQGPLYEVAYLSCGHTLAELCEFRRLPRSTLRKDLPMYPLTPLQSLALLCIVLAIVACILCIARELRPQTRTPAPAAQRPETDGSTPVVRIAVHRPNEPYDHEKHGL</sequence>
<keyword evidence="1" id="KW-0812">Transmembrane</keyword>
<reference evidence="2 3" key="1">
    <citation type="submission" date="2024-12" db="EMBL/GenBank/DDBJ databases">
        <title>Forecasting of Potato common scab and diversities of Pathogenic streptomyces spp. in china.</title>
        <authorList>
            <person name="Handique U."/>
            <person name="Wu J."/>
        </authorList>
    </citation>
    <scope>NUCLEOTIDE SEQUENCE [LARGE SCALE GENOMIC DNA]</scope>
    <source>
        <strain evidence="2 3">ZRIMU1530</strain>
    </source>
</reference>
<feature type="transmembrane region" description="Helical" evidence="1">
    <location>
        <begin position="79"/>
        <end position="99"/>
    </location>
</feature>
<gene>
    <name evidence="2" type="ORF">ACKI18_45645</name>
</gene>
<organism evidence="2 3">
    <name type="scientific">Streptomyces niveiscabiei</name>
    <dbReference type="NCBI Taxonomy" id="164115"/>
    <lineage>
        <taxon>Bacteria</taxon>
        <taxon>Bacillati</taxon>
        <taxon>Actinomycetota</taxon>
        <taxon>Actinomycetes</taxon>
        <taxon>Kitasatosporales</taxon>
        <taxon>Streptomycetaceae</taxon>
        <taxon>Streptomyces</taxon>
    </lineage>
</organism>
<proteinExistence type="predicted"/>
<keyword evidence="1" id="KW-0472">Membrane</keyword>